<keyword evidence="4 5" id="KW-0687">Ribonucleoprotein</keyword>
<dbReference type="Gene3D" id="2.40.150.20">
    <property type="entry name" value="Ribosomal protein L14"/>
    <property type="match status" value="1"/>
</dbReference>
<dbReference type="PROSITE" id="PS00049">
    <property type="entry name" value="RIBOSOMAL_L14"/>
    <property type="match status" value="1"/>
</dbReference>
<dbReference type="InterPro" id="IPR005745">
    <property type="entry name" value="Ribosomal_uL14_bac-type"/>
</dbReference>
<dbReference type="RefSeq" id="WP_062291728.1">
    <property type="nucleotide sequence ID" value="NZ_CP012036.1"/>
</dbReference>
<reference evidence="9" key="1">
    <citation type="submission" date="2015-07" db="EMBL/GenBank/DDBJ databases">
        <title>Genome Of Nitrogen-Fixing Cyanobacterium Nostoc piscinale CENA21 From Solimoes/Amazon River Floodplain Sediments And Comparative Genomics To Uncover Biosynthetic Natural Products Potential.</title>
        <authorList>
            <person name="Leao T.F."/>
            <person name="Leao P.N."/>
            <person name="Guimaraes P.I."/>
            <person name="de Melo A.G.C."/>
            <person name="Ramos R.T.J."/>
            <person name="Silva A."/>
            <person name="Fiore M.F."/>
            <person name="Schneider M.P.C."/>
        </authorList>
    </citation>
    <scope>NUCLEOTIDE SEQUENCE [LARGE SCALE GENOMIC DNA]</scope>
    <source>
        <strain evidence="9">CENA21</strain>
    </source>
</reference>
<proteinExistence type="inferred from homology"/>
<protein>
    <recommendedName>
        <fullName evidence="5">Large ribosomal subunit protein uL14</fullName>
    </recommendedName>
</protein>
<comment type="function">
    <text evidence="5 7">Binds to 23S rRNA. Forms part of two intersubunit bridges in the 70S ribosome.</text>
</comment>
<dbReference type="FunFam" id="2.40.150.20:FF:000001">
    <property type="entry name" value="50S ribosomal protein L14"/>
    <property type="match status" value="1"/>
</dbReference>
<dbReference type="InterPro" id="IPR036853">
    <property type="entry name" value="Ribosomal_uL14_sf"/>
</dbReference>
<dbReference type="SUPFAM" id="SSF50193">
    <property type="entry name" value="Ribosomal protein L14"/>
    <property type="match status" value="1"/>
</dbReference>
<comment type="similarity">
    <text evidence="5 6">Belongs to the universal ribosomal protein uL14 family.</text>
</comment>
<dbReference type="HAMAP" id="MF_01367">
    <property type="entry name" value="Ribosomal_uL14"/>
    <property type="match status" value="1"/>
</dbReference>
<dbReference type="GO" id="GO:0070180">
    <property type="term" value="F:large ribosomal subunit rRNA binding"/>
    <property type="evidence" value="ECO:0007669"/>
    <property type="project" value="TreeGrafter"/>
</dbReference>
<dbReference type="NCBIfam" id="TIGR01067">
    <property type="entry name" value="rplN_bact"/>
    <property type="match status" value="1"/>
</dbReference>
<dbReference type="OrthoDB" id="9806379at2"/>
<evidence type="ECO:0000256" key="5">
    <source>
        <dbReference type="HAMAP-Rule" id="MF_01367"/>
    </source>
</evidence>
<dbReference type="InterPro" id="IPR019972">
    <property type="entry name" value="Ribosomal_uL14_CS"/>
</dbReference>
<evidence type="ECO:0000256" key="3">
    <source>
        <dbReference type="ARBA" id="ARBA00022980"/>
    </source>
</evidence>
<evidence type="ECO:0000256" key="4">
    <source>
        <dbReference type="ARBA" id="ARBA00023274"/>
    </source>
</evidence>
<dbReference type="SMART" id="SM01374">
    <property type="entry name" value="Ribosomal_L14"/>
    <property type="match status" value="1"/>
</dbReference>
<sequence>MIQPQTYLNVADNSGARKLMCIRVLGAGNSRYGFIGDRIIAVVKDAIPNMAVKKSDVVEAVIVRTRHNIRRDSGMTIRFDDNAAVIINKEGNPRGTRVFGPVARELRDKNFTKIVSLAPEVL</sequence>
<dbReference type="GO" id="GO:0006412">
    <property type="term" value="P:translation"/>
    <property type="evidence" value="ECO:0007669"/>
    <property type="project" value="UniProtKB-UniRule"/>
</dbReference>
<dbReference type="CDD" id="cd00337">
    <property type="entry name" value="Ribosomal_uL14"/>
    <property type="match status" value="1"/>
</dbReference>
<keyword evidence="3 5" id="KW-0689">Ribosomal protein</keyword>
<dbReference type="PANTHER" id="PTHR11761:SF3">
    <property type="entry name" value="LARGE RIBOSOMAL SUBUNIT PROTEIN UL14M"/>
    <property type="match status" value="1"/>
</dbReference>
<dbReference type="GO" id="GO:0022625">
    <property type="term" value="C:cytosolic large ribosomal subunit"/>
    <property type="evidence" value="ECO:0007669"/>
    <property type="project" value="TreeGrafter"/>
</dbReference>
<organism evidence="8 9">
    <name type="scientific">Nostoc piscinale CENA21</name>
    <dbReference type="NCBI Taxonomy" id="224013"/>
    <lineage>
        <taxon>Bacteria</taxon>
        <taxon>Bacillati</taxon>
        <taxon>Cyanobacteriota</taxon>
        <taxon>Cyanophyceae</taxon>
        <taxon>Nostocales</taxon>
        <taxon>Nostocaceae</taxon>
        <taxon>Nostoc</taxon>
    </lineage>
</organism>
<evidence type="ECO:0000313" key="9">
    <source>
        <dbReference type="Proteomes" id="UP000062645"/>
    </source>
</evidence>
<evidence type="ECO:0000256" key="2">
    <source>
        <dbReference type="ARBA" id="ARBA00022884"/>
    </source>
</evidence>
<reference evidence="8 9" key="2">
    <citation type="journal article" date="2016" name="Genome Announc.">
        <title>Draft Genome Sequence of the N2-Fixing Cyanobacterium Nostoc piscinale CENA21, Isolated from the Brazilian Amazon Floodplain.</title>
        <authorList>
            <person name="Leao T."/>
            <person name="Guimaraes P.I."/>
            <person name="de Melo A.G."/>
            <person name="Ramos R.T."/>
            <person name="Leao P.N."/>
            <person name="Silva A."/>
            <person name="Fiore M.F."/>
            <person name="Schneider M.P."/>
        </authorList>
    </citation>
    <scope>NUCLEOTIDE SEQUENCE [LARGE SCALE GENOMIC DNA]</scope>
    <source>
        <strain evidence="8 9">CENA21</strain>
    </source>
</reference>
<dbReference type="Proteomes" id="UP000062645">
    <property type="component" value="Chromosome"/>
</dbReference>
<dbReference type="EMBL" id="CP012036">
    <property type="protein sequence ID" value="ALF53150.1"/>
    <property type="molecule type" value="Genomic_DNA"/>
</dbReference>
<name>A0A0M5MI84_9NOSO</name>
<dbReference type="InterPro" id="IPR000218">
    <property type="entry name" value="Ribosomal_uL14"/>
</dbReference>
<dbReference type="STRING" id="224013.ACX27_10325"/>
<dbReference type="AlphaFoldDB" id="A0A0M5MI84"/>
<comment type="subunit">
    <text evidence="5">Part of the 50S ribosomal subunit. Forms a cluster with proteins L3 and L19. In the 70S ribosome, L14 and L19 interact and together make contacts with the 16S rRNA in bridges B5 and B8.</text>
</comment>
<dbReference type="GO" id="GO:0003735">
    <property type="term" value="F:structural constituent of ribosome"/>
    <property type="evidence" value="ECO:0007669"/>
    <property type="project" value="InterPro"/>
</dbReference>
<dbReference type="PATRIC" id="fig|224013.5.peg.2500"/>
<dbReference type="Pfam" id="PF00238">
    <property type="entry name" value="Ribosomal_L14"/>
    <property type="match status" value="1"/>
</dbReference>
<dbReference type="PANTHER" id="PTHR11761">
    <property type="entry name" value="50S/60S RIBOSOMAL PROTEIN L14/L23"/>
    <property type="match status" value="1"/>
</dbReference>
<keyword evidence="1 5" id="KW-0699">rRNA-binding</keyword>
<evidence type="ECO:0000313" key="8">
    <source>
        <dbReference type="EMBL" id="ALF53150.1"/>
    </source>
</evidence>
<gene>
    <name evidence="5" type="primary">rplN</name>
    <name evidence="5" type="synonym">rpl14</name>
    <name evidence="8" type="ORF">ACX27_10325</name>
</gene>
<evidence type="ECO:0000256" key="7">
    <source>
        <dbReference type="RuleBase" id="RU003950"/>
    </source>
</evidence>
<accession>A0A0M5MI84</accession>
<dbReference type="KEGG" id="npz:ACX27_10325"/>
<keyword evidence="2 5" id="KW-0694">RNA-binding</keyword>
<evidence type="ECO:0000256" key="6">
    <source>
        <dbReference type="RuleBase" id="RU003949"/>
    </source>
</evidence>
<keyword evidence="9" id="KW-1185">Reference proteome</keyword>
<evidence type="ECO:0000256" key="1">
    <source>
        <dbReference type="ARBA" id="ARBA00022730"/>
    </source>
</evidence>